<comment type="caution">
    <text evidence="2">The sequence shown here is derived from an EMBL/GenBank/DDBJ whole genome shotgun (WGS) entry which is preliminary data.</text>
</comment>
<accession>A0AAE1YEV4</accession>
<dbReference type="EMBL" id="JACGWO010000004">
    <property type="protein sequence ID" value="KAK4428783.1"/>
    <property type="molecule type" value="Genomic_DNA"/>
</dbReference>
<proteinExistence type="predicted"/>
<sequence>MEIVEQARTLTDFMEYNLSLQSTNSRKMDICSWQPPPEGMVKINFDGATFAETNSVEAGAIARLSDGSCIRWRQQHLSFKAAPNHAELLAAAIVVRFGIDMGWNHVIVERDCLSVISKLSSEEPDSSVLGNLLQDIRNHTKTFIFCKFNHVPRDANIAAHKIARGAFSDLDGEDMSV</sequence>
<dbReference type="InterPro" id="IPR044730">
    <property type="entry name" value="RNase_H-like_dom_plant"/>
</dbReference>
<dbReference type="GO" id="GO:0003676">
    <property type="term" value="F:nucleic acid binding"/>
    <property type="evidence" value="ECO:0007669"/>
    <property type="project" value="InterPro"/>
</dbReference>
<dbReference type="InterPro" id="IPR036397">
    <property type="entry name" value="RNaseH_sf"/>
</dbReference>
<dbReference type="PANTHER" id="PTHR47074:SF48">
    <property type="entry name" value="POLYNUCLEOTIDYL TRANSFERASE, RIBONUCLEASE H-LIKE SUPERFAMILY PROTEIN"/>
    <property type="match status" value="1"/>
</dbReference>
<evidence type="ECO:0000259" key="1">
    <source>
        <dbReference type="Pfam" id="PF13456"/>
    </source>
</evidence>
<feature type="domain" description="RNase H type-1" evidence="1">
    <location>
        <begin position="44"/>
        <end position="164"/>
    </location>
</feature>
<dbReference type="InterPro" id="IPR052929">
    <property type="entry name" value="RNase_H-like_EbsB-rel"/>
</dbReference>
<reference evidence="2" key="1">
    <citation type="submission" date="2020-06" db="EMBL/GenBank/DDBJ databases">
        <authorList>
            <person name="Li T."/>
            <person name="Hu X."/>
            <person name="Zhang T."/>
            <person name="Song X."/>
            <person name="Zhang H."/>
            <person name="Dai N."/>
            <person name="Sheng W."/>
            <person name="Hou X."/>
            <person name="Wei L."/>
        </authorList>
    </citation>
    <scope>NUCLEOTIDE SEQUENCE</scope>
    <source>
        <strain evidence="2">3651</strain>
        <tissue evidence="2">Leaf</tissue>
    </source>
</reference>
<dbReference type="PANTHER" id="PTHR47074">
    <property type="entry name" value="BNAC02G40300D PROTEIN"/>
    <property type="match status" value="1"/>
</dbReference>
<evidence type="ECO:0000313" key="3">
    <source>
        <dbReference type="Proteomes" id="UP001293254"/>
    </source>
</evidence>
<dbReference type="InterPro" id="IPR002156">
    <property type="entry name" value="RNaseH_domain"/>
</dbReference>
<name>A0AAE1YEV4_9LAMI</name>
<dbReference type="SUPFAM" id="SSF53098">
    <property type="entry name" value="Ribonuclease H-like"/>
    <property type="match status" value="1"/>
</dbReference>
<keyword evidence="3" id="KW-1185">Reference proteome</keyword>
<dbReference type="GO" id="GO:0004523">
    <property type="term" value="F:RNA-DNA hybrid ribonuclease activity"/>
    <property type="evidence" value="ECO:0007669"/>
    <property type="project" value="InterPro"/>
</dbReference>
<dbReference type="CDD" id="cd06222">
    <property type="entry name" value="RNase_H_like"/>
    <property type="match status" value="1"/>
</dbReference>
<dbReference type="Pfam" id="PF13456">
    <property type="entry name" value="RVT_3"/>
    <property type="match status" value="1"/>
</dbReference>
<reference evidence="2" key="2">
    <citation type="journal article" date="2024" name="Plant">
        <title>Genomic evolution and insights into agronomic trait innovations of Sesamum species.</title>
        <authorList>
            <person name="Miao H."/>
            <person name="Wang L."/>
            <person name="Qu L."/>
            <person name="Liu H."/>
            <person name="Sun Y."/>
            <person name="Le M."/>
            <person name="Wang Q."/>
            <person name="Wei S."/>
            <person name="Zheng Y."/>
            <person name="Lin W."/>
            <person name="Duan Y."/>
            <person name="Cao H."/>
            <person name="Xiong S."/>
            <person name="Wang X."/>
            <person name="Wei L."/>
            <person name="Li C."/>
            <person name="Ma Q."/>
            <person name="Ju M."/>
            <person name="Zhao R."/>
            <person name="Li G."/>
            <person name="Mu C."/>
            <person name="Tian Q."/>
            <person name="Mei H."/>
            <person name="Zhang T."/>
            <person name="Gao T."/>
            <person name="Zhang H."/>
        </authorList>
    </citation>
    <scope>NUCLEOTIDE SEQUENCE</scope>
    <source>
        <strain evidence="2">3651</strain>
    </source>
</reference>
<protein>
    <recommendedName>
        <fullName evidence="1">RNase H type-1 domain-containing protein</fullName>
    </recommendedName>
</protein>
<dbReference type="Proteomes" id="UP001293254">
    <property type="component" value="Unassembled WGS sequence"/>
</dbReference>
<dbReference type="InterPro" id="IPR012337">
    <property type="entry name" value="RNaseH-like_sf"/>
</dbReference>
<dbReference type="AlphaFoldDB" id="A0AAE1YEV4"/>
<dbReference type="Gene3D" id="3.30.420.10">
    <property type="entry name" value="Ribonuclease H-like superfamily/Ribonuclease H"/>
    <property type="match status" value="1"/>
</dbReference>
<evidence type="ECO:0000313" key="2">
    <source>
        <dbReference type="EMBL" id="KAK4428783.1"/>
    </source>
</evidence>
<gene>
    <name evidence="2" type="ORF">Salat_1178200</name>
</gene>
<organism evidence="2 3">
    <name type="scientific">Sesamum alatum</name>
    <dbReference type="NCBI Taxonomy" id="300844"/>
    <lineage>
        <taxon>Eukaryota</taxon>
        <taxon>Viridiplantae</taxon>
        <taxon>Streptophyta</taxon>
        <taxon>Embryophyta</taxon>
        <taxon>Tracheophyta</taxon>
        <taxon>Spermatophyta</taxon>
        <taxon>Magnoliopsida</taxon>
        <taxon>eudicotyledons</taxon>
        <taxon>Gunneridae</taxon>
        <taxon>Pentapetalae</taxon>
        <taxon>asterids</taxon>
        <taxon>lamiids</taxon>
        <taxon>Lamiales</taxon>
        <taxon>Pedaliaceae</taxon>
        <taxon>Sesamum</taxon>
    </lineage>
</organism>